<feature type="transmembrane region" description="Helical" evidence="1">
    <location>
        <begin position="131"/>
        <end position="151"/>
    </location>
</feature>
<feature type="domain" description="Signal transduction histidine kinase internal region" evidence="2">
    <location>
        <begin position="335"/>
        <end position="412"/>
    </location>
</feature>
<keyword evidence="1" id="KW-0812">Transmembrane</keyword>
<dbReference type="GO" id="GO:0000155">
    <property type="term" value="F:phosphorelay sensor kinase activity"/>
    <property type="evidence" value="ECO:0007669"/>
    <property type="project" value="InterPro"/>
</dbReference>
<name>L8JPQ7_9BACT</name>
<accession>L8JPQ7</accession>
<evidence type="ECO:0000313" key="4">
    <source>
        <dbReference type="Proteomes" id="UP000011135"/>
    </source>
</evidence>
<organism evidence="3 4">
    <name type="scientific">Fulvivirga imtechensis AK7</name>
    <dbReference type="NCBI Taxonomy" id="1237149"/>
    <lineage>
        <taxon>Bacteria</taxon>
        <taxon>Pseudomonadati</taxon>
        <taxon>Bacteroidota</taxon>
        <taxon>Cytophagia</taxon>
        <taxon>Cytophagales</taxon>
        <taxon>Fulvivirgaceae</taxon>
        <taxon>Fulvivirga</taxon>
    </lineage>
</organism>
<dbReference type="AlphaFoldDB" id="L8JPQ7"/>
<dbReference type="GO" id="GO:0016020">
    <property type="term" value="C:membrane"/>
    <property type="evidence" value="ECO:0007669"/>
    <property type="project" value="InterPro"/>
</dbReference>
<comment type="caution">
    <text evidence="3">The sequence shown here is derived from an EMBL/GenBank/DDBJ whole genome shotgun (WGS) entry which is preliminary data.</text>
</comment>
<keyword evidence="1" id="KW-0472">Membrane</keyword>
<feature type="transmembrane region" description="Helical" evidence="1">
    <location>
        <begin position="298"/>
        <end position="318"/>
    </location>
</feature>
<dbReference type="Pfam" id="PF06580">
    <property type="entry name" value="His_kinase"/>
    <property type="match status" value="1"/>
</dbReference>
<dbReference type="InterPro" id="IPR050640">
    <property type="entry name" value="Bact_2-comp_sensor_kinase"/>
</dbReference>
<feature type="transmembrane region" description="Helical" evidence="1">
    <location>
        <begin position="253"/>
        <end position="278"/>
    </location>
</feature>
<feature type="transmembrane region" description="Helical" evidence="1">
    <location>
        <begin position="171"/>
        <end position="191"/>
    </location>
</feature>
<feature type="transmembrane region" description="Helical" evidence="1">
    <location>
        <begin position="95"/>
        <end position="119"/>
    </location>
</feature>
<dbReference type="InterPro" id="IPR010559">
    <property type="entry name" value="Sig_transdc_His_kin_internal"/>
</dbReference>
<dbReference type="STRING" id="1237149.C900_03413"/>
<feature type="transmembrane region" description="Helical" evidence="1">
    <location>
        <begin position="211"/>
        <end position="232"/>
    </location>
</feature>
<keyword evidence="4" id="KW-1185">Reference proteome</keyword>
<dbReference type="eggNOG" id="COG2972">
    <property type="taxonomic scope" value="Bacteria"/>
</dbReference>
<dbReference type="PANTHER" id="PTHR34220">
    <property type="entry name" value="SENSOR HISTIDINE KINASE YPDA"/>
    <property type="match status" value="1"/>
</dbReference>
<dbReference type="PANTHER" id="PTHR34220:SF7">
    <property type="entry name" value="SENSOR HISTIDINE KINASE YPDA"/>
    <property type="match status" value="1"/>
</dbReference>
<sequence>MPQDDRSGSYNVKYKSEMKIKAILKKAERFFLNNEAWLFGVAIFCVSLILTTTNLPYTWYEYLRHLGLFFVLFSPMLVFIYHKKLLTRYFSHGKYLILWSACFIVNQAIVALVILPGWLKGIIDPFEYDAFITMGLVFLSLEVALEINAFLMKKLPGVQWIKKIGLEKAILSVILLVSVTLALMAVSSLGIPEYDMEDRLLVGTVLDMAKIAENFATFLSFSLQFIIFYLAGYFFYYVNHYFLIPQLLKQKGILIYAIGITGTVVVFYPVLGQLLTLLPLNKRLGGTFTEVPFDSDNALGAFAIMVFTLPIILAIQWFKQNNAITSLEKEKIQTELDLLKQQINPHFFFNTLNNLYSLSLTKSDKTPEMIMRLSELMRYVIYKGKEEQVNIIQEVRYIEDYIHLQHLRLHKKVTLKFEKVIEDDNLMLPPLLLIILVENAYKHGVEPAEAESFLNIHLRSTGKSLTFICENSFEPQQQGKRGIGLNNLKRRLELLFPGKHQLHIEHDQKKYNAALKIFFE</sequence>
<evidence type="ECO:0000256" key="1">
    <source>
        <dbReference type="SAM" id="Phobius"/>
    </source>
</evidence>
<protein>
    <submittedName>
        <fullName evidence="3">Signaling protein</fullName>
    </submittedName>
</protein>
<dbReference type="EMBL" id="AMZN01000049">
    <property type="protein sequence ID" value="ELR70805.1"/>
    <property type="molecule type" value="Genomic_DNA"/>
</dbReference>
<evidence type="ECO:0000259" key="2">
    <source>
        <dbReference type="Pfam" id="PF06580"/>
    </source>
</evidence>
<proteinExistence type="predicted"/>
<feature type="transmembrane region" description="Helical" evidence="1">
    <location>
        <begin position="62"/>
        <end position="83"/>
    </location>
</feature>
<feature type="transmembrane region" description="Helical" evidence="1">
    <location>
        <begin position="30"/>
        <end position="50"/>
    </location>
</feature>
<dbReference type="PATRIC" id="fig|1237149.3.peg.3174"/>
<dbReference type="Proteomes" id="UP000011135">
    <property type="component" value="Unassembled WGS sequence"/>
</dbReference>
<keyword evidence="1" id="KW-1133">Transmembrane helix</keyword>
<reference evidence="3 4" key="1">
    <citation type="submission" date="2012-12" db="EMBL/GenBank/DDBJ databases">
        <title>Genome assembly of Fulvivirga imtechensis AK7.</title>
        <authorList>
            <person name="Nupur N."/>
            <person name="Khatri I."/>
            <person name="Kumar R."/>
            <person name="Subramanian S."/>
            <person name="Pinnaka A."/>
        </authorList>
    </citation>
    <scope>NUCLEOTIDE SEQUENCE [LARGE SCALE GENOMIC DNA]</scope>
    <source>
        <strain evidence="3 4">AK7</strain>
    </source>
</reference>
<evidence type="ECO:0000313" key="3">
    <source>
        <dbReference type="EMBL" id="ELR70805.1"/>
    </source>
</evidence>
<gene>
    <name evidence="3" type="ORF">C900_03413</name>
</gene>